<keyword evidence="3 7" id="KW-0479">Metal-binding</keyword>
<evidence type="ECO:0000313" key="9">
    <source>
        <dbReference type="EMBL" id="PPJ52519.1"/>
    </source>
</evidence>
<reference evidence="10" key="1">
    <citation type="journal article" date="2017" name="bioRxiv">
        <title>Conservation of a gene cluster reveals novel cercosporin biosynthetic mechanisms and extends production to the genus Colletotrichum.</title>
        <authorList>
            <person name="de Jonge R."/>
            <person name="Ebert M.K."/>
            <person name="Huitt-Roehl C.R."/>
            <person name="Pal P."/>
            <person name="Suttle J.C."/>
            <person name="Spanner R.E."/>
            <person name="Neubauer J.D."/>
            <person name="Jurick W.M.II."/>
            <person name="Stott K.A."/>
            <person name="Secor G.A."/>
            <person name="Thomma B.P.H.J."/>
            <person name="Van de Peer Y."/>
            <person name="Townsend C.A."/>
            <person name="Bolton M.D."/>
        </authorList>
    </citation>
    <scope>NUCLEOTIDE SEQUENCE [LARGE SCALE GENOMIC DNA]</scope>
    <source>
        <strain evidence="10">CBS538.71</strain>
    </source>
</reference>
<keyword evidence="6" id="KW-0503">Monooxygenase</keyword>
<feature type="transmembrane region" description="Helical" evidence="8">
    <location>
        <begin position="233"/>
        <end position="256"/>
    </location>
</feature>
<evidence type="ECO:0000256" key="5">
    <source>
        <dbReference type="ARBA" id="ARBA00023004"/>
    </source>
</evidence>
<evidence type="ECO:0000256" key="6">
    <source>
        <dbReference type="ARBA" id="ARBA00023033"/>
    </source>
</evidence>
<protein>
    <recommendedName>
        <fullName evidence="11">Cytochrome P450</fullName>
    </recommendedName>
</protein>
<dbReference type="GO" id="GO:0004497">
    <property type="term" value="F:monooxygenase activity"/>
    <property type="evidence" value="ECO:0007669"/>
    <property type="project" value="UniProtKB-KW"/>
</dbReference>
<comment type="cofactor">
    <cofactor evidence="1 7">
        <name>heme</name>
        <dbReference type="ChEBI" id="CHEBI:30413"/>
    </cofactor>
</comment>
<dbReference type="InterPro" id="IPR001128">
    <property type="entry name" value="Cyt_P450"/>
</dbReference>
<proteinExistence type="inferred from homology"/>
<dbReference type="PANTHER" id="PTHR24305:SF157">
    <property type="entry name" value="N-ACETYLTRYPTOPHAN 6-HYDROXYLASE IVOC-RELATED"/>
    <property type="match status" value="1"/>
</dbReference>
<evidence type="ECO:0008006" key="11">
    <source>
        <dbReference type="Google" id="ProtNLM"/>
    </source>
</evidence>
<accession>A0A2S6BYI5</accession>
<comment type="similarity">
    <text evidence="2">Belongs to the cytochrome P450 family.</text>
</comment>
<dbReference type="InterPro" id="IPR050121">
    <property type="entry name" value="Cytochrome_P450_monoxygenase"/>
</dbReference>
<dbReference type="PANTHER" id="PTHR24305">
    <property type="entry name" value="CYTOCHROME P450"/>
    <property type="match status" value="1"/>
</dbReference>
<feature type="binding site" description="axial binding residue" evidence="7">
    <location>
        <position position="464"/>
    </location>
    <ligand>
        <name>heme</name>
        <dbReference type="ChEBI" id="CHEBI:30413"/>
    </ligand>
    <ligandPart>
        <name>Fe</name>
        <dbReference type="ChEBI" id="CHEBI:18248"/>
    </ligandPart>
</feature>
<feature type="transmembrane region" description="Helical" evidence="8">
    <location>
        <begin position="20"/>
        <end position="42"/>
    </location>
</feature>
<dbReference type="STRING" id="357750.A0A2S6BYI5"/>
<keyword evidence="10" id="KW-1185">Reference proteome</keyword>
<dbReference type="AlphaFoldDB" id="A0A2S6BYI5"/>
<dbReference type="GO" id="GO:0016705">
    <property type="term" value="F:oxidoreductase activity, acting on paired donors, with incorporation or reduction of molecular oxygen"/>
    <property type="evidence" value="ECO:0007669"/>
    <property type="project" value="InterPro"/>
</dbReference>
<dbReference type="Gene3D" id="1.10.630.10">
    <property type="entry name" value="Cytochrome P450"/>
    <property type="match status" value="1"/>
</dbReference>
<sequence>MADVSPTLAWLPATTLPASRVLAAVSVFCVAFIGYQLALVTYRLWFHPLAKFPGPKLAAASAWYEFYFDVFKGGMYTYEIEKMHAKYGPIIRVTPDEICIHDPEFYDKLYVGANVRKTDNYPQFVQGIDFEGSHFLTVDHDLHKRRRRVLDPFFSRTGIRKIEPLLATLIKRFEGHIRAHKGQIVHLEHAFFAFSGDVIRSVTCEDIDYFMDDDQFSPEWFQTVTSVIQAVPLFMAFPFLVNLVMNIPASIIAAVLPVSQQFVKFEDMARDHIIRAKHDRDVAKANNTKVAENNSVFRSVLNSDEAEHELTTDRLIKEAKTLFGAGTATTARTLDFITFYILNDPDIKARIAEEVKGPMSGYPERFPTLAELEALPYLSAVIREGFRLSFGVMHRLPHCYPDPIQYKDWIIPPKTPVGMSAYFNYTDSSIFPKPFRFMPNRWLGDIDPRMMRSWVPFSKGSRGCLS</sequence>
<keyword evidence="7" id="KW-0349">Heme</keyword>
<keyword evidence="4" id="KW-0560">Oxidoreductase</keyword>
<dbReference type="EMBL" id="PNEN01001689">
    <property type="protein sequence ID" value="PPJ52519.1"/>
    <property type="molecule type" value="Genomic_DNA"/>
</dbReference>
<dbReference type="GO" id="GO:0020037">
    <property type="term" value="F:heme binding"/>
    <property type="evidence" value="ECO:0007669"/>
    <property type="project" value="InterPro"/>
</dbReference>
<dbReference type="InterPro" id="IPR036396">
    <property type="entry name" value="Cyt_P450_sf"/>
</dbReference>
<evidence type="ECO:0000256" key="4">
    <source>
        <dbReference type="ARBA" id="ARBA00023002"/>
    </source>
</evidence>
<keyword evidence="8" id="KW-1133">Transmembrane helix</keyword>
<dbReference type="Pfam" id="PF00067">
    <property type="entry name" value="p450"/>
    <property type="match status" value="1"/>
</dbReference>
<comment type="caution">
    <text evidence="9">The sequence shown here is derived from an EMBL/GenBank/DDBJ whole genome shotgun (WGS) entry which is preliminary data.</text>
</comment>
<keyword evidence="5 7" id="KW-0408">Iron</keyword>
<dbReference type="SUPFAM" id="SSF48264">
    <property type="entry name" value="Cytochrome P450"/>
    <property type="match status" value="1"/>
</dbReference>
<dbReference type="GO" id="GO:0005506">
    <property type="term" value="F:iron ion binding"/>
    <property type="evidence" value="ECO:0007669"/>
    <property type="project" value="InterPro"/>
</dbReference>
<dbReference type="Proteomes" id="UP000237631">
    <property type="component" value="Unassembled WGS sequence"/>
</dbReference>
<evidence type="ECO:0000256" key="7">
    <source>
        <dbReference type="PIRSR" id="PIRSR602401-1"/>
    </source>
</evidence>
<evidence type="ECO:0000256" key="3">
    <source>
        <dbReference type="ARBA" id="ARBA00022723"/>
    </source>
</evidence>
<dbReference type="InterPro" id="IPR002401">
    <property type="entry name" value="Cyt_P450_E_grp-I"/>
</dbReference>
<gene>
    <name evidence="9" type="ORF">CBER1_10249</name>
</gene>
<evidence type="ECO:0000256" key="8">
    <source>
        <dbReference type="SAM" id="Phobius"/>
    </source>
</evidence>
<dbReference type="OrthoDB" id="3945418at2759"/>
<organism evidence="9 10">
    <name type="scientific">Cercospora berteroae</name>
    <dbReference type="NCBI Taxonomy" id="357750"/>
    <lineage>
        <taxon>Eukaryota</taxon>
        <taxon>Fungi</taxon>
        <taxon>Dikarya</taxon>
        <taxon>Ascomycota</taxon>
        <taxon>Pezizomycotina</taxon>
        <taxon>Dothideomycetes</taxon>
        <taxon>Dothideomycetidae</taxon>
        <taxon>Mycosphaerellales</taxon>
        <taxon>Mycosphaerellaceae</taxon>
        <taxon>Cercospora</taxon>
    </lineage>
</organism>
<dbReference type="CDD" id="cd11062">
    <property type="entry name" value="CYP58-like"/>
    <property type="match status" value="1"/>
</dbReference>
<evidence type="ECO:0000313" key="10">
    <source>
        <dbReference type="Proteomes" id="UP000237631"/>
    </source>
</evidence>
<dbReference type="PRINTS" id="PR00463">
    <property type="entry name" value="EP450I"/>
</dbReference>
<name>A0A2S6BYI5_9PEZI</name>
<evidence type="ECO:0000256" key="2">
    <source>
        <dbReference type="ARBA" id="ARBA00010617"/>
    </source>
</evidence>
<evidence type="ECO:0000256" key="1">
    <source>
        <dbReference type="ARBA" id="ARBA00001971"/>
    </source>
</evidence>
<keyword evidence="8" id="KW-0812">Transmembrane</keyword>
<keyword evidence="8" id="KW-0472">Membrane</keyword>